<gene>
    <name evidence="2" type="ORF">RCL2_000843700</name>
    <name evidence="1" type="ORF">RclHR1_00980028</name>
</gene>
<reference evidence="1 3" key="1">
    <citation type="submission" date="2017-11" db="EMBL/GenBank/DDBJ databases">
        <title>The genome of Rhizophagus clarus HR1 reveals common genetic basis of auxotrophy among arbuscular mycorrhizal fungi.</title>
        <authorList>
            <person name="Kobayashi Y."/>
        </authorList>
    </citation>
    <scope>NUCLEOTIDE SEQUENCE [LARGE SCALE GENOMIC DNA]</scope>
    <source>
        <strain evidence="1 3">HR1</strain>
    </source>
</reference>
<comment type="caution">
    <text evidence="1">The sequence shown here is derived from an EMBL/GenBank/DDBJ whole genome shotgun (WGS) entry which is preliminary data.</text>
</comment>
<protein>
    <submittedName>
        <fullName evidence="1">Uncharacterized protein</fullName>
    </submittedName>
</protein>
<dbReference type="EMBL" id="BEXD01004403">
    <property type="protein sequence ID" value="GBC10651.1"/>
    <property type="molecule type" value="Genomic_DNA"/>
</dbReference>
<dbReference type="Proteomes" id="UP000615446">
    <property type="component" value="Unassembled WGS sequence"/>
</dbReference>
<evidence type="ECO:0000313" key="1">
    <source>
        <dbReference type="EMBL" id="GBC10651.1"/>
    </source>
</evidence>
<sequence>MFSFVSDEYATTRTTQPLAHTPQHDSYNSYDIPFSINSLNMIPNSSQSHSRVFKFEVPGYKIIIMPNSSPYSSLYTNLDNLDTQIQSQQVFTSPKIVVDNSQTQLQQNSNESFNNFSNLHG</sequence>
<accession>A0A2Z6S7L3</accession>
<name>A0A2Z6S7L3_9GLOM</name>
<evidence type="ECO:0000313" key="2">
    <source>
        <dbReference type="EMBL" id="GES81182.1"/>
    </source>
</evidence>
<organism evidence="1 3">
    <name type="scientific">Rhizophagus clarus</name>
    <dbReference type="NCBI Taxonomy" id="94130"/>
    <lineage>
        <taxon>Eukaryota</taxon>
        <taxon>Fungi</taxon>
        <taxon>Fungi incertae sedis</taxon>
        <taxon>Mucoromycota</taxon>
        <taxon>Glomeromycotina</taxon>
        <taxon>Glomeromycetes</taxon>
        <taxon>Glomerales</taxon>
        <taxon>Glomeraceae</taxon>
        <taxon>Rhizophagus</taxon>
    </lineage>
</organism>
<keyword evidence="3" id="KW-1185">Reference proteome</keyword>
<dbReference type="Proteomes" id="UP000247702">
    <property type="component" value="Unassembled WGS sequence"/>
</dbReference>
<proteinExistence type="predicted"/>
<dbReference type="OrthoDB" id="2401574at2759"/>
<dbReference type="AlphaFoldDB" id="A0A2Z6S7L3"/>
<evidence type="ECO:0000313" key="3">
    <source>
        <dbReference type="Proteomes" id="UP000247702"/>
    </source>
</evidence>
<dbReference type="EMBL" id="BLAL01000053">
    <property type="protein sequence ID" value="GES81182.1"/>
    <property type="molecule type" value="Genomic_DNA"/>
</dbReference>
<reference evidence="2" key="2">
    <citation type="submission" date="2019-10" db="EMBL/GenBank/DDBJ databases">
        <title>Conservation and host-specific expression of non-tandemly repeated heterogenous ribosome RNA gene in arbuscular mycorrhizal fungi.</title>
        <authorList>
            <person name="Maeda T."/>
            <person name="Kobayashi Y."/>
            <person name="Nakagawa T."/>
            <person name="Ezawa T."/>
            <person name="Yamaguchi K."/>
            <person name="Bino T."/>
            <person name="Nishimoto Y."/>
            <person name="Shigenobu S."/>
            <person name="Kawaguchi M."/>
        </authorList>
    </citation>
    <scope>NUCLEOTIDE SEQUENCE</scope>
    <source>
        <strain evidence="2">HR1</strain>
    </source>
</reference>